<dbReference type="AlphaFoldDB" id="A0A1J1IQ50"/>
<name>A0A1J1IQ50_9DIPT</name>
<accession>A0A1J1IQ50</accession>
<evidence type="ECO:0000313" key="3">
    <source>
        <dbReference type="Proteomes" id="UP000183832"/>
    </source>
</evidence>
<feature type="transmembrane region" description="Helical" evidence="1">
    <location>
        <begin position="21"/>
        <end position="38"/>
    </location>
</feature>
<proteinExistence type="predicted"/>
<keyword evidence="1" id="KW-0472">Membrane</keyword>
<dbReference type="EMBL" id="CVRI01000055">
    <property type="protein sequence ID" value="CRL01222.1"/>
    <property type="molecule type" value="Genomic_DNA"/>
</dbReference>
<keyword evidence="1" id="KW-1133">Transmembrane helix</keyword>
<organism evidence="2 3">
    <name type="scientific">Clunio marinus</name>
    <dbReference type="NCBI Taxonomy" id="568069"/>
    <lineage>
        <taxon>Eukaryota</taxon>
        <taxon>Metazoa</taxon>
        <taxon>Ecdysozoa</taxon>
        <taxon>Arthropoda</taxon>
        <taxon>Hexapoda</taxon>
        <taxon>Insecta</taxon>
        <taxon>Pterygota</taxon>
        <taxon>Neoptera</taxon>
        <taxon>Endopterygota</taxon>
        <taxon>Diptera</taxon>
        <taxon>Nematocera</taxon>
        <taxon>Chironomoidea</taxon>
        <taxon>Chironomidae</taxon>
        <taxon>Clunio</taxon>
    </lineage>
</organism>
<sequence>MSEVFKHEAQCQNKFNHFTEISIVHIYLLHIIGLSFLFKRIHSLIPKSAARFHDLIKVQSHTLKVWLISAALEFIKFSIKTLSKINASLMLHFEDLSVINFIQVKHNSRSVNQ</sequence>
<protein>
    <submittedName>
        <fullName evidence="2">CLUMA_CG014561, isoform A</fullName>
    </submittedName>
</protein>
<reference evidence="2 3" key="1">
    <citation type="submission" date="2015-04" db="EMBL/GenBank/DDBJ databases">
        <authorList>
            <person name="Syromyatnikov M.Y."/>
            <person name="Popov V.N."/>
        </authorList>
    </citation>
    <scope>NUCLEOTIDE SEQUENCE [LARGE SCALE GENOMIC DNA]</scope>
</reference>
<evidence type="ECO:0000313" key="2">
    <source>
        <dbReference type="EMBL" id="CRL01222.1"/>
    </source>
</evidence>
<dbReference type="Proteomes" id="UP000183832">
    <property type="component" value="Unassembled WGS sequence"/>
</dbReference>
<keyword evidence="1" id="KW-0812">Transmembrane</keyword>
<gene>
    <name evidence="2" type="ORF">CLUMA_CG014561</name>
</gene>
<evidence type="ECO:0000256" key="1">
    <source>
        <dbReference type="SAM" id="Phobius"/>
    </source>
</evidence>
<keyword evidence="3" id="KW-1185">Reference proteome</keyword>